<reference evidence="4 5" key="1">
    <citation type="submission" date="2018-08" db="EMBL/GenBank/DDBJ databases">
        <title>Bacillus clarus sp. nov. strain PS00077A.</title>
        <authorList>
            <person name="Mendez Acevedo M."/>
            <person name="Carroll L."/>
            <person name="Mukherjee M."/>
            <person name="Wiedmann M."/>
            <person name="Kovac J."/>
        </authorList>
    </citation>
    <scope>NUCLEOTIDE SEQUENCE [LARGE SCALE GENOMIC DNA]</scope>
    <source>
        <strain evidence="4 5">PS00077A</strain>
    </source>
</reference>
<dbReference type="PANTHER" id="PTHR37813">
    <property type="entry name" value="FELS-2 PROPHAGE PROTEIN"/>
    <property type="match status" value="1"/>
</dbReference>
<keyword evidence="2" id="KW-0472">Membrane</keyword>
<dbReference type="Proteomes" id="UP000264294">
    <property type="component" value="Unassembled WGS sequence"/>
</dbReference>
<evidence type="ECO:0000313" key="4">
    <source>
        <dbReference type="EMBL" id="RFT67373.1"/>
    </source>
</evidence>
<dbReference type="InterPro" id="IPR010090">
    <property type="entry name" value="Phage_tape_meas"/>
</dbReference>
<evidence type="ECO:0000259" key="3">
    <source>
        <dbReference type="Pfam" id="PF10145"/>
    </source>
</evidence>
<evidence type="ECO:0000256" key="1">
    <source>
        <dbReference type="ARBA" id="ARBA00022612"/>
    </source>
</evidence>
<feature type="transmembrane region" description="Helical" evidence="2">
    <location>
        <begin position="396"/>
        <end position="421"/>
    </location>
</feature>
<feature type="transmembrane region" description="Helical" evidence="2">
    <location>
        <begin position="466"/>
        <end position="489"/>
    </location>
</feature>
<dbReference type="Pfam" id="PF10145">
    <property type="entry name" value="PhageMin_Tail"/>
    <property type="match status" value="1"/>
</dbReference>
<dbReference type="PANTHER" id="PTHR37813:SF1">
    <property type="entry name" value="FELS-2 PROPHAGE PROTEIN"/>
    <property type="match status" value="1"/>
</dbReference>
<keyword evidence="2" id="KW-1133">Transmembrane helix</keyword>
<dbReference type="NCBIfam" id="TIGR01760">
    <property type="entry name" value="tape_meas_TP901"/>
    <property type="match status" value="1"/>
</dbReference>
<protein>
    <submittedName>
        <fullName evidence="4">Phage tail tape measure protein</fullName>
    </submittedName>
</protein>
<keyword evidence="1" id="KW-1188">Viral release from host cell</keyword>
<name>A0ABX9KXI2_9BACI</name>
<keyword evidence="5" id="KW-1185">Reference proteome</keyword>
<comment type="caution">
    <text evidence="4">The sequence shown here is derived from an EMBL/GenBank/DDBJ whole genome shotgun (WGS) entry which is preliminary data.</text>
</comment>
<gene>
    <name evidence="4" type="ORF">D0U04_08755</name>
</gene>
<feature type="non-terminal residue" evidence="4">
    <location>
        <position position="507"/>
    </location>
</feature>
<keyword evidence="2" id="KW-0812">Transmembrane</keyword>
<accession>A0ABX9KXI2</accession>
<feature type="domain" description="Phage tail tape measure protein" evidence="3">
    <location>
        <begin position="116"/>
        <end position="314"/>
    </location>
</feature>
<feature type="transmembrane region" description="Helical" evidence="2">
    <location>
        <begin position="428"/>
        <end position="446"/>
    </location>
</feature>
<organism evidence="4 5">
    <name type="scientific">Bacillus clarus</name>
    <dbReference type="NCBI Taxonomy" id="2338372"/>
    <lineage>
        <taxon>Bacteria</taxon>
        <taxon>Bacillati</taxon>
        <taxon>Bacillota</taxon>
        <taxon>Bacilli</taxon>
        <taxon>Bacillales</taxon>
        <taxon>Bacillaceae</taxon>
        <taxon>Bacillus</taxon>
        <taxon>Bacillus cereus group</taxon>
    </lineage>
</organism>
<evidence type="ECO:0000256" key="2">
    <source>
        <dbReference type="SAM" id="Phobius"/>
    </source>
</evidence>
<evidence type="ECO:0000313" key="5">
    <source>
        <dbReference type="Proteomes" id="UP000264294"/>
    </source>
</evidence>
<dbReference type="EMBL" id="QVOD01000008">
    <property type="protein sequence ID" value="RFT67373.1"/>
    <property type="molecule type" value="Genomic_DNA"/>
</dbReference>
<sequence>MQQATQAVRNFHQAVSQPINIPAPRMPTIPPIPTPPAPAPPNMSAWQNTFQNVGNGVQNMGRRVQSVGQSMTTVFAPAAAASGFFLGKMITAAREFETQTRRAAVLTGGSYNQVKKDILDMAKTSVYSTSQVAAAYAELGAKGFDAAKSTAALPGVLSAAAASGEDLGLVADTVTSALNAFGMEASQSGKVADILAQGANQSAASVLDMNYALKYAAGPANALGISLEELSASIGIMVDAGSTGESAGTALRASMLRLVKPPKEAAKALDKLGVTTTDSNGKMKPLAQLMEELQKGMNGYTDAQKASTMASIFGTEAVSAMLNLMNAGPEKIRSMTKALENSSGASKKAADDMLKGWAGALKMMESAIDANSKTFVDALGPAIEAVANSITGLVNWFASLSGTMQSVVAISAVSVTAFLIIATAVGMMASAIGTTLIPLGMLIGWLGKSAAVAKLASVAMIGLRAAFAFLTGPIGIVIMALTAMGVALTQLYQRNEAFRNGVNSAWD</sequence>
<proteinExistence type="predicted"/>